<name>A0A2T5BVH3_9RHOB</name>
<gene>
    <name evidence="2" type="ORF">C8N32_10289</name>
</gene>
<evidence type="ECO:0000259" key="1">
    <source>
        <dbReference type="PROSITE" id="PS50983"/>
    </source>
</evidence>
<dbReference type="Pfam" id="PF01497">
    <property type="entry name" value="Peripla_BP_2"/>
    <property type="match status" value="1"/>
</dbReference>
<dbReference type="EMBL" id="QAAA01000002">
    <property type="protein sequence ID" value="PTN03568.1"/>
    <property type="molecule type" value="Genomic_DNA"/>
</dbReference>
<evidence type="ECO:0000313" key="2">
    <source>
        <dbReference type="EMBL" id="PTN03568.1"/>
    </source>
</evidence>
<dbReference type="PROSITE" id="PS50983">
    <property type="entry name" value="FE_B12_PBP"/>
    <property type="match status" value="1"/>
</dbReference>
<sequence length="263" mass="28029">MLGLAGTAQADPPRRVVSINLCTDQLAMLLAGPGQLLSVSRIGADPMSSPMAEVAQAFHTNSGGAEEIFLLRPDLVLAGRYSNPATLDMLRRLGVPVVQVPMTYSLQEVPDRLREVGRVLGREDRAEALIAAFETRLARIRPGGAGPEAALFSANGFTQGAGTLSHDILQAAEFSNLSARWGRQGSGYLSLEEIVMAQPDLIVMSRPYPGTSRAEELLRHPALGRFAATGRIATSGPDWTCGTPHVLDAVARLAEARQPPIDD</sequence>
<dbReference type="InterPro" id="IPR002491">
    <property type="entry name" value="ABC_transptr_periplasmic_BD"/>
</dbReference>
<accession>A0A2T5BVH3</accession>
<evidence type="ECO:0000313" key="3">
    <source>
        <dbReference type="Proteomes" id="UP000243859"/>
    </source>
</evidence>
<reference evidence="2 3" key="1">
    <citation type="submission" date="2018-04" db="EMBL/GenBank/DDBJ databases">
        <title>Genomic Encyclopedia of Archaeal and Bacterial Type Strains, Phase II (KMG-II): from individual species to whole genera.</title>
        <authorList>
            <person name="Goeker M."/>
        </authorList>
    </citation>
    <scope>NUCLEOTIDE SEQUENCE [LARGE SCALE GENOMIC DNA]</scope>
    <source>
        <strain evidence="2 3">DSM 18064</strain>
    </source>
</reference>
<dbReference type="SUPFAM" id="SSF53807">
    <property type="entry name" value="Helical backbone' metal receptor"/>
    <property type="match status" value="1"/>
</dbReference>
<dbReference type="Proteomes" id="UP000243859">
    <property type="component" value="Unassembled WGS sequence"/>
</dbReference>
<comment type="caution">
    <text evidence="2">The sequence shown here is derived from an EMBL/GenBank/DDBJ whole genome shotgun (WGS) entry which is preliminary data.</text>
</comment>
<keyword evidence="3" id="KW-1185">Reference proteome</keyword>
<dbReference type="PANTHER" id="PTHR30535:SF4">
    <property type="entry name" value="HEMIN-BINDING PERIPLASMIC PROTEIN HMUT"/>
    <property type="match status" value="1"/>
</dbReference>
<protein>
    <submittedName>
        <fullName evidence="2">Iron complex transport system substrate-binding protein</fullName>
    </submittedName>
</protein>
<dbReference type="RefSeq" id="WP_244905888.1">
    <property type="nucleotide sequence ID" value="NZ_NHSI01000055.1"/>
</dbReference>
<organism evidence="2 3">
    <name type="scientific">Rhodovulum imhoffii</name>
    <dbReference type="NCBI Taxonomy" id="365340"/>
    <lineage>
        <taxon>Bacteria</taxon>
        <taxon>Pseudomonadati</taxon>
        <taxon>Pseudomonadota</taxon>
        <taxon>Alphaproteobacteria</taxon>
        <taxon>Rhodobacterales</taxon>
        <taxon>Paracoccaceae</taxon>
        <taxon>Rhodovulum</taxon>
    </lineage>
</organism>
<dbReference type="PANTHER" id="PTHR30535">
    <property type="entry name" value="VITAMIN B12-BINDING PROTEIN"/>
    <property type="match status" value="1"/>
</dbReference>
<dbReference type="InterPro" id="IPR050902">
    <property type="entry name" value="ABC_Transporter_SBP"/>
</dbReference>
<dbReference type="AlphaFoldDB" id="A0A2T5BVH3"/>
<dbReference type="Gene3D" id="3.40.50.1980">
    <property type="entry name" value="Nitrogenase molybdenum iron protein domain"/>
    <property type="match status" value="2"/>
</dbReference>
<proteinExistence type="predicted"/>
<feature type="domain" description="Fe/B12 periplasmic-binding" evidence="1">
    <location>
        <begin position="15"/>
        <end position="263"/>
    </location>
</feature>